<gene>
    <name evidence="6" type="ORF">NVS88_06290</name>
</gene>
<keyword evidence="3" id="KW-0472">Membrane</keyword>
<dbReference type="Gene3D" id="3.40.630.190">
    <property type="entry name" value="LCP protein"/>
    <property type="match status" value="1"/>
</dbReference>
<reference evidence="6" key="1">
    <citation type="submission" date="2022-08" db="EMBL/GenBank/DDBJ databases">
        <title>Genome analysis of Corynebacteriales strain.</title>
        <authorList>
            <person name="Lee S.D."/>
        </authorList>
    </citation>
    <scope>NUCLEOTIDE SEQUENCE</scope>
    <source>
        <strain evidence="6">D3-21</strain>
    </source>
</reference>
<evidence type="ECO:0000259" key="5">
    <source>
        <dbReference type="Pfam" id="PF13399"/>
    </source>
</evidence>
<evidence type="ECO:0000313" key="6">
    <source>
        <dbReference type="EMBL" id="MDG3014162.1"/>
    </source>
</evidence>
<dbReference type="PANTHER" id="PTHR33392:SF6">
    <property type="entry name" value="POLYISOPRENYL-TEICHOIC ACID--PEPTIDOGLYCAN TEICHOIC ACID TRANSFERASE TAGU"/>
    <property type="match status" value="1"/>
</dbReference>
<dbReference type="Proteomes" id="UP001152755">
    <property type="component" value="Unassembled WGS sequence"/>
</dbReference>
<evidence type="ECO:0000256" key="1">
    <source>
        <dbReference type="ARBA" id="ARBA00006068"/>
    </source>
</evidence>
<dbReference type="InterPro" id="IPR027381">
    <property type="entry name" value="LytR/CpsA/Psr_C"/>
</dbReference>
<dbReference type="AlphaFoldDB" id="A0A9X4LZP3"/>
<feature type="domain" description="Cell envelope-related transcriptional attenuator" evidence="4">
    <location>
        <begin position="112"/>
        <end position="290"/>
    </location>
</feature>
<evidence type="ECO:0000256" key="2">
    <source>
        <dbReference type="SAM" id="MobiDB-lite"/>
    </source>
</evidence>
<dbReference type="InterPro" id="IPR004474">
    <property type="entry name" value="LytR_CpsA_psr"/>
</dbReference>
<feature type="region of interest" description="Disordered" evidence="2">
    <location>
        <begin position="488"/>
        <end position="556"/>
    </location>
</feature>
<feature type="compositionally biased region" description="Basic residues" evidence="2">
    <location>
        <begin position="9"/>
        <end position="22"/>
    </location>
</feature>
<protein>
    <submittedName>
        <fullName evidence="6">LCP family protein</fullName>
    </submittedName>
</protein>
<dbReference type="Pfam" id="PF03816">
    <property type="entry name" value="LytR_cpsA_psr"/>
    <property type="match status" value="1"/>
</dbReference>
<dbReference type="Pfam" id="PF13399">
    <property type="entry name" value="LytR_C"/>
    <property type="match status" value="1"/>
</dbReference>
<dbReference type="PANTHER" id="PTHR33392">
    <property type="entry name" value="POLYISOPRENYL-TEICHOIC ACID--PEPTIDOGLYCAN TEICHOIC ACID TRANSFERASE TAGU"/>
    <property type="match status" value="1"/>
</dbReference>
<feature type="transmembrane region" description="Helical" evidence="3">
    <location>
        <begin position="26"/>
        <end position="50"/>
    </location>
</feature>
<comment type="caution">
    <text evidence="6">The sequence shown here is derived from an EMBL/GenBank/DDBJ whole genome shotgun (WGS) entry which is preliminary data.</text>
</comment>
<proteinExistence type="inferred from homology"/>
<feature type="region of interest" description="Disordered" evidence="2">
    <location>
        <begin position="1"/>
        <end position="22"/>
    </location>
</feature>
<keyword evidence="3" id="KW-0812">Transmembrane</keyword>
<dbReference type="Gene3D" id="3.30.70.2390">
    <property type="match status" value="1"/>
</dbReference>
<feature type="domain" description="LytR/CpsA/Psr regulator C-terminal" evidence="5">
    <location>
        <begin position="402"/>
        <end position="485"/>
    </location>
</feature>
<name>A0A9X4LZP3_9ACTN</name>
<keyword evidence="3" id="KW-1133">Transmembrane helix</keyword>
<dbReference type="EMBL" id="JANRHA010000003">
    <property type="protein sequence ID" value="MDG3014162.1"/>
    <property type="molecule type" value="Genomic_DNA"/>
</dbReference>
<comment type="similarity">
    <text evidence="1">Belongs to the LytR/CpsA/Psr (LCP) family.</text>
</comment>
<organism evidence="6 7">
    <name type="scientific">Speluncibacter jeojiensis</name>
    <dbReference type="NCBI Taxonomy" id="2710754"/>
    <lineage>
        <taxon>Bacteria</taxon>
        <taxon>Bacillati</taxon>
        <taxon>Actinomycetota</taxon>
        <taxon>Actinomycetes</taxon>
        <taxon>Mycobacteriales</taxon>
        <taxon>Speluncibacteraceae</taxon>
        <taxon>Speluncibacter</taxon>
    </lineage>
</organism>
<keyword evidence="7" id="KW-1185">Reference proteome</keyword>
<evidence type="ECO:0000259" key="4">
    <source>
        <dbReference type="Pfam" id="PF03816"/>
    </source>
</evidence>
<evidence type="ECO:0000256" key="3">
    <source>
        <dbReference type="SAM" id="Phobius"/>
    </source>
</evidence>
<dbReference type="RefSeq" id="WP_332519454.1">
    <property type="nucleotide sequence ID" value="NZ_JANRHA010000003.1"/>
</dbReference>
<feature type="region of interest" description="Disordered" evidence="2">
    <location>
        <begin position="373"/>
        <end position="392"/>
    </location>
</feature>
<evidence type="ECO:0000313" key="7">
    <source>
        <dbReference type="Proteomes" id="UP001152755"/>
    </source>
</evidence>
<dbReference type="InterPro" id="IPR050922">
    <property type="entry name" value="LytR/CpsA/Psr_CW_biosynth"/>
</dbReference>
<dbReference type="NCBIfam" id="TIGR00350">
    <property type="entry name" value="lytR_cpsA_psr"/>
    <property type="match status" value="1"/>
</dbReference>
<sequence length="556" mass="57505">MSDADRPGVRARRPLPTTQRHKSPRVALRVVVALCAVASLVITGLAWAAYHNLTAGLITSHALFGGPTSSNGDQNILIMGLDSRLDEKGNPLPQQMYDALHAGDESNGGYNANVLILLHVPGDGSKATAISIPRDDYVSLSGCPDGQCKGKIKQAYGLAVDQARRTLSAQGVTDPQQLEQQSREAGRKAEIATVRQFLGDVPIDHFVEITLAAFFQIAQVVQPIQVCLNEDTSDSYSGANFHKGLQEIDASQAMAFVRQRRDPNSDLNFTDLDRDRRQQAFIVSLAHKLQSSGTLTDPAQLTSILDVAKQNMAVDSGLDLVSFARKASALTSGNITFFTLPIQRFGQDANGEDVNIVNTAQIHAIVAQLLGVPEGTPTSTRTPTPSPTPPMPTSVAGAEGVVLDVVNGSGRNGLAGELEADLSALGFTQGSASTGSVRAGTAVDYGQGAEQPAQQLAKLLGIDASAAPESAVPAGTVRLTVGTDFVMPPGLGGASGGDTVSGTGGSDSNDPGGTDSSDPSTAPSPVAPVSATGYGDQAPGPTDLTQLGGTGIPCVK</sequence>
<feature type="compositionally biased region" description="Low complexity" evidence="2">
    <location>
        <begin position="514"/>
        <end position="532"/>
    </location>
</feature>
<accession>A0A9X4LZP3</accession>